<dbReference type="AlphaFoldDB" id="A0A8X7BVB8"/>
<protein>
    <submittedName>
        <fullName evidence="2">Uncharacterized protein</fullName>
    </submittedName>
</protein>
<feature type="region of interest" description="Disordered" evidence="1">
    <location>
        <begin position="78"/>
        <end position="97"/>
    </location>
</feature>
<sequence>MHDFFIPDRGYARKKMPLQLPGQDVLLRRRRTRECHLRMRNQVLYFGWLPALLVGLDCDSHRQPDRDVLPGAGLLQAHSAQGPHHRRGSGRNEEYYTPRQGKEEHVGQCTFLHAIPFFIMYRHHWCYVAQGEMSRCFAQR</sequence>
<reference evidence="2" key="1">
    <citation type="submission" date="2020-08" db="EMBL/GenBank/DDBJ databases">
        <title>Multicomponent nature underlies the extraordinary mechanical properties of spider dragline silk.</title>
        <authorList>
            <person name="Kono N."/>
            <person name="Nakamura H."/>
            <person name="Mori M."/>
            <person name="Yoshida Y."/>
            <person name="Ohtoshi R."/>
            <person name="Malay A.D."/>
            <person name="Moran D.A.P."/>
            <person name="Tomita M."/>
            <person name="Numata K."/>
            <person name="Arakawa K."/>
        </authorList>
    </citation>
    <scope>NUCLEOTIDE SEQUENCE</scope>
</reference>
<comment type="caution">
    <text evidence="2">The sequence shown here is derived from an EMBL/GenBank/DDBJ whole genome shotgun (WGS) entry which is preliminary data.</text>
</comment>
<name>A0A8X7BVB8_9ARAC</name>
<dbReference type="EMBL" id="BMAV01005314">
    <property type="protein sequence ID" value="GFY46321.1"/>
    <property type="molecule type" value="Genomic_DNA"/>
</dbReference>
<organism evidence="2 3">
    <name type="scientific">Trichonephila inaurata madagascariensis</name>
    <dbReference type="NCBI Taxonomy" id="2747483"/>
    <lineage>
        <taxon>Eukaryota</taxon>
        <taxon>Metazoa</taxon>
        <taxon>Ecdysozoa</taxon>
        <taxon>Arthropoda</taxon>
        <taxon>Chelicerata</taxon>
        <taxon>Arachnida</taxon>
        <taxon>Araneae</taxon>
        <taxon>Araneomorphae</taxon>
        <taxon>Entelegynae</taxon>
        <taxon>Araneoidea</taxon>
        <taxon>Nephilidae</taxon>
        <taxon>Trichonephila</taxon>
        <taxon>Trichonephila inaurata</taxon>
    </lineage>
</organism>
<keyword evidence="3" id="KW-1185">Reference proteome</keyword>
<proteinExistence type="predicted"/>
<dbReference type="Proteomes" id="UP000886998">
    <property type="component" value="Unassembled WGS sequence"/>
</dbReference>
<dbReference type="OrthoDB" id="10471461at2759"/>
<evidence type="ECO:0000313" key="3">
    <source>
        <dbReference type="Proteomes" id="UP000886998"/>
    </source>
</evidence>
<accession>A0A8X7BVB8</accession>
<gene>
    <name evidence="2" type="ORF">TNIN_279961</name>
</gene>
<evidence type="ECO:0000313" key="2">
    <source>
        <dbReference type="EMBL" id="GFY46321.1"/>
    </source>
</evidence>
<evidence type="ECO:0000256" key="1">
    <source>
        <dbReference type="SAM" id="MobiDB-lite"/>
    </source>
</evidence>